<dbReference type="AlphaFoldDB" id="A0A835QJU2"/>
<dbReference type="Proteomes" id="UP000639772">
    <property type="component" value="Unassembled WGS sequence"/>
</dbReference>
<accession>A0A835QJU2</accession>
<protein>
    <submittedName>
        <fullName evidence="1">Uncharacterized protein</fullName>
    </submittedName>
</protein>
<reference evidence="1 2" key="1">
    <citation type="journal article" date="2020" name="Nat. Food">
        <title>A phased Vanilla planifolia genome enables genetic improvement of flavour and production.</title>
        <authorList>
            <person name="Hasing T."/>
            <person name="Tang H."/>
            <person name="Brym M."/>
            <person name="Khazi F."/>
            <person name="Huang T."/>
            <person name="Chambers A.H."/>
        </authorList>
    </citation>
    <scope>NUCLEOTIDE SEQUENCE [LARGE SCALE GENOMIC DNA]</scope>
    <source>
        <tissue evidence="1">Leaf</tissue>
    </source>
</reference>
<evidence type="ECO:0000313" key="2">
    <source>
        <dbReference type="Proteomes" id="UP000639772"/>
    </source>
</evidence>
<name>A0A835QJU2_VANPL</name>
<organism evidence="1 2">
    <name type="scientific">Vanilla planifolia</name>
    <name type="common">Vanilla</name>
    <dbReference type="NCBI Taxonomy" id="51239"/>
    <lineage>
        <taxon>Eukaryota</taxon>
        <taxon>Viridiplantae</taxon>
        <taxon>Streptophyta</taxon>
        <taxon>Embryophyta</taxon>
        <taxon>Tracheophyta</taxon>
        <taxon>Spermatophyta</taxon>
        <taxon>Magnoliopsida</taxon>
        <taxon>Liliopsida</taxon>
        <taxon>Asparagales</taxon>
        <taxon>Orchidaceae</taxon>
        <taxon>Vanilloideae</taxon>
        <taxon>Vanilleae</taxon>
        <taxon>Vanilla</taxon>
    </lineage>
</organism>
<gene>
    <name evidence="1" type="ORF">HPP92_016311</name>
</gene>
<comment type="caution">
    <text evidence="1">The sequence shown here is derived from an EMBL/GenBank/DDBJ whole genome shotgun (WGS) entry which is preliminary data.</text>
</comment>
<dbReference type="EMBL" id="JADCNM010000008">
    <property type="protein sequence ID" value="KAG0471765.1"/>
    <property type="molecule type" value="Genomic_DNA"/>
</dbReference>
<evidence type="ECO:0000313" key="1">
    <source>
        <dbReference type="EMBL" id="KAG0471765.1"/>
    </source>
</evidence>
<sequence length="208" mass="22673">MHFNGGGCRGLGKSVVVFQAHKVFDEMLGRTGRLDEPLSWSIKLTNWAEYEPRIHDVMFCICHIVECLPVIDSKGELEIAVELVRVHSEILAMAFGMFEFSRRLPRMVLVDGGYGGLGFDDCVESVSGEGKVVRVISFSAFVTDRRCDMRVYGDGVVVEESKGGGDGEKGLTELMGDGVADDGFHWDRCWSRNSAGVDKNSVGGGGGE</sequence>
<proteinExistence type="predicted"/>